<organism evidence="2 3">
    <name type="scientific">Campylobacter lari</name>
    <dbReference type="NCBI Taxonomy" id="201"/>
    <lineage>
        <taxon>Bacteria</taxon>
        <taxon>Pseudomonadati</taxon>
        <taxon>Campylobacterota</taxon>
        <taxon>Epsilonproteobacteria</taxon>
        <taxon>Campylobacterales</taxon>
        <taxon>Campylobacteraceae</taxon>
        <taxon>Campylobacter</taxon>
    </lineage>
</organism>
<dbReference type="EMBL" id="AABVCV010000016">
    <property type="protein sequence ID" value="EAJ1255031.1"/>
    <property type="molecule type" value="Genomic_DNA"/>
</dbReference>
<gene>
    <name evidence="2" type="ORF">A0Y59_07620</name>
</gene>
<feature type="compositionally biased region" description="Polar residues" evidence="1">
    <location>
        <begin position="227"/>
        <end position="253"/>
    </location>
</feature>
<accession>A0A7U8G2G1</accession>
<dbReference type="Proteomes" id="UP000533324">
    <property type="component" value="Unassembled WGS sequence"/>
</dbReference>
<dbReference type="AlphaFoldDB" id="A0A7U8G2G1"/>
<reference evidence="2 3" key="1">
    <citation type="submission" date="2018-05" db="EMBL/GenBank/DDBJ databases">
        <authorList>
            <consortium name="PulseNet: The National Subtyping Network for Foodborne Disease Surveillance"/>
            <person name="Tarr C.L."/>
            <person name="Trees E."/>
            <person name="Katz L.S."/>
            <person name="Carleton-Romer H.A."/>
            <person name="Stroika S."/>
            <person name="Kucerova Z."/>
            <person name="Roache K.F."/>
            <person name="Sabol A.L."/>
            <person name="Besser J."/>
            <person name="Gerner-Smidt P."/>
        </authorList>
    </citation>
    <scope>NUCLEOTIDE SEQUENCE [LARGE SCALE GENOMIC DNA]</scope>
    <source>
        <strain evidence="2 3">1988D-2602</strain>
    </source>
</reference>
<feature type="compositionally biased region" description="Low complexity" evidence="1">
    <location>
        <begin position="265"/>
        <end position="276"/>
    </location>
</feature>
<protein>
    <submittedName>
        <fullName evidence="2">Uncharacterized protein</fullName>
    </submittedName>
</protein>
<proteinExistence type="predicted"/>
<comment type="caution">
    <text evidence="2">The sequence shown here is derived from an EMBL/GenBank/DDBJ whole genome shotgun (WGS) entry which is preliminary data.</text>
</comment>
<evidence type="ECO:0000313" key="3">
    <source>
        <dbReference type="Proteomes" id="UP000533324"/>
    </source>
</evidence>
<feature type="compositionally biased region" description="Basic and acidic residues" evidence="1">
    <location>
        <begin position="254"/>
        <end position="264"/>
    </location>
</feature>
<sequence length="276" mass="31552">MDKEKRGIYNVSFNKKQSTPIDTKLKQELEAIDNAIINYMKEYVVHYVKGWHNTKRDKGRGAEHIKIHLEPNSEGQITLEELLNLGNSIREYLKVFKEPFDDGRGGKVYEWENNKGVRFRIATDKIKGEGLIPPLSPSDEIIITFYSDRNLNKQMEFKNPNVAEYYKDKTQQKIGDIGIRNDSGTNTIFHANISSNRNFERLAKKEQAVTGEAVHSLHTSRPAELGGNNQELSGANAHSVTTNSIIPQQNKSTNDFKTKLEEFNNKNNTNNKDLER</sequence>
<feature type="region of interest" description="Disordered" evidence="1">
    <location>
        <begin position="211"/>
        <end position="276"/>
    </location>
</feature>
<evidence type="ECO:0000256" key="1">
    <source>
        <dbReference type="SAM" id="MobiDB-lite"/>
    </source>
</evidence>
<name>A0A7U8G2G1_CAMLA</name>
<evidence type="ECO:0000313" key="2">
    <source>
        <dbReference type="EMBL" id="EAJ1255031.1"/>
    </source>
</evidence>